<dbReference type="InterPro" id="IPR008971">
    <property type="entry name" value="HSP40/DnaJ_pept-bd"/>
</dbReference>
<dbReference type="InterPro" id="IPR036869">
    <property type="entry name" value="J_dom_sf"/>
</dbReference>
<dbReference type="PROSITE" id="PS50076">
    <property type="entry name" value="DNAJ_2"/>
    <property type="match status" value="1"/>
</dbReference>
<dbReference type="PANTHER" id="PTHR43096:SF52">
    <property type="entry name" value="DNAJ HOMOLOG 1, MITOCHONDRIAL-RELATED"/>
    <property type="match status" value="1"/>
</dbReference>
<dbReference type="Pfam" id="PF00226">
    <property type="entry name" value="DnaJ"/>
    <property type="match status" value="1"/>
</dbReference>
<dbReference type="InterPro" id="IPR018253">
    <property type="entry name" value="DnaJ_domain_CS"/>
</dbReference>
<evidence type="ECO:0000259" key="2">
    <source>
        <dbReference type="PROSITE" id="PS50076"/>
    </source>
</evidence>
<keyword evidence="4" id="KW-1185">Reference proteome</keyword>
<dbReference type="PRINTS" id="PR00625">
    <property type="entry name" value="JDOMAIN"/>
</dbReference>
<dbReference type="Pfam" id="PF01556">
    <property type="entry name" value="DnaJ_C"/>
    <property type="match status" value="1"/>
</dbReference>
<dbReference type="Proteomes" id="UP001317705">
    <property type="component" value="Chromosome"/>
</dbReference>
<dbReference type="CDD" id="cd10747">
    <property type="entry name" value="DnaJ_C"/>
    <property type="match status" value="1"/>
</dbReference>
<evidence type="ECO:0000256" key="1">
    <source>
        <dbReference type="ARBA" id="ARBA00023186"/>
    </source>
</evidence>
<proteinExistence type="predicted"/>
<dbReference type="SUPFAM" id="SSF49493">
    <property type="entry name" value="HSP40/DnaJ peptide-binding domain"/>
    <property type="match status" value="2"/>
</dbReference>
<dbReference type="PANTHER" id="PTHR43096">
    <property type="entry name" value="DNAJ HOMOLOG 1, MITOCHONDRIAL-RELATED"/>
    <property type="match status" value="1"/>
</dbReference>
<evidence type="ECO:0000313" key="4">
    <source>
        <dbReference type="Proteomes" id="UP001317705"/>
    </source>
</evidence>
<dbReference type="Gene3D" id="1.10.287.110">
    <property type="entry name" value="DnaJ domain"/>
    <property type="match status" value="1"/>
</dbReference>
<evidence type="ECO:0000313" key="3">
    <source>
        <dbReference type="EMBL" id="BDV42618.1"/>
    </source>
</evidence>
<name>A0ABM8EJF8_9BACT</name>
<accession>A0ABM8EJF8</accession>
<reference evidence="3 4" key="1">
    <citation type="submission" date="2022-12" db="EMBL/GenBank/DDBJ databases">
        <title>Polyphasic characterization of Geotalea uranireducens NIT-SL11 newly isolated from a complex of sewage sludge and microbially reduced graphene oxide.</title>
        <authorList>
            <person name="Xie L."/>
            <person name="Yoshida N."/>
            <person name="Meng L."/>
        </authorList>
    </citation>
    <scope>NUCLEOTIDE SEQUENCE [LARGE SCALE GENOMIC DNA]</scope>
    <source>
        <strain evidence="3 4">NIT-SL11</strain>
    </source>
</reference>
<organism evidence="3 4">
    <name type="scientific">Geotalea uraniireducens</name>
    <dbReference type="NCBI Taxonomy" id="351604"/>
    <lineage>
        <taxon>Bacteria</taxon>
        <taxon>Pseudomonadati</taxon>
        <taxon>Thermodesulfobacteriota</taxon>
        <taxon>Desulfuromonadia</taxon>
        <taxon>Geobacterales</taxon>
        <taxon>Geobacteraceae</taxon>
        <taxon>Geotalea</taxon>
    </lineage>
</organism>
<dbReference type="Gene3D" id="2.60.260.20">
    <property type="entry name" value="Urease metallochaperone UreE, N-terminal domain"/>
    <property type="match status" value="2"/>
</dbReference>
<dbReference type="InterPro" id="IPR001623">
    <property type="entry name" value="DnaJ_domain"/>
</dbReference>
<protein>
    <submittedName>
        <fullName evidence="3">Molecular chaperone DnaJ</fullName>
    </submittedName>
</protein>
<dbReference type="SMART" id="SM00271">
    <property type="entry name" value="DnaJ"/>
    <property type="match status" value="1"/>
</dbReference>
<gene>
    <name evidence="3" type="ORF">GURASL_15410</name>
</gene>
<dbReference type="PROSITE" id="PS00636">
    <property type="entry name" value="DNAJ_1"/>
    <property type="match status" value="1"/>
</dbReference>
<dbReference type="EMBL" id="AP027151">
    <property type="protein sequence ID" value="BDV42618.1"/>
    <property type="molecule type" value="Genomic_DNA"/>
</dbReference>
<dbReference type="SUPFAM" id="SSF46565">
    <property type="entry name" value="Chaperone J-domain"/>
    <property type="match status" value="1"/>
</dbReference>
<dbReference type="CDD" id="cd06257">
    <property type="entry name" value="DnaJ"/>
    <property type="match status" value="1"/>
</dbReference>
<keyword evidence="1" id="KW-0143">Chaperone</keyword>
<sequence>MKIMATYQDYYATLGVGKTATQEEIQRAYRKLARKYHPDINKESTAEEKFKQINEAYEVLGDPEKRAKYDQFGSGWDGQFANQGYQEGDNVRFHYTNADPGQFSDFFQNLFGGGWSFGEEAEFRGGGTRRRRGRDHETTINITLADAYHGARKSIELEKVEADSSGRPTRTRRSYDVTIPPGVTDGSLIRLAGQGGSGSGGADAGDLFLRVSILPDSRFSLNGHDLATTVDITPWAAALGAKVLVPTIDGKINLTVPAGTQSGQTLRVRGKGMPVTSGRNGDLLVNVCIVVPKHLSARERHLFEELAKESRFDPRV</sequence>
<feature type="domain" description="J" evidence="2">
    <location>
        <begin position="9"/>
        <end position="73"/>
    </location>
</feature>
<dbReference type="InterPro" id="IPR002939">
    <property type="entry name" value="DnaJ_C"/>
</dbReference>